<gene>
    <name evidence="2" type="ORF">IFK94_07800</name>
</gene>
<protein>
    <submittedName>
        <fullName evidence="2">PD40 domain-containing protein</fullName>
    </submittedName>
</protein>
<comment type="similarity">
    <text evidence="1">Belongs to the TolB family.</text>
</comment>
<dbReference type="Pfam" id="PF07676">
    <property type="entry name" value="PD40"/>
    <property type="match status" value="3"/>
</dbReference>
<dbReference type="Proteomes" id="UP000648239">
    <property type="component" value="Unassembled WGS sequence"/>
</dbReference>
<organism evidence="2 3">
    <name type="scientific">Candidatus Polarisedimenticola svalbardensis</name>
    <dbReference type="NCBI Taxonomy" id="2886004"/>
    <lineage>
        <taxon>Bacteria</taxon>
        <taxon>Pseudomonadati</taxon>
        <taxon>Acidobacteriota</taxon>
        <taxon>Candidatus Polarisedimenticolia</taxon>
        <taxon>Candidatus Polarisedimenticolales</taxon>
        <taxon>Candidatus Polarisedimenticolaceae</taxon>
        <taxon>Candidatus Polarisedimenticola</taxon>
    </lineage>
</organism>
<reference evidence="2 3" key="1">
    <citation type="submission" date="2020-08" db="EMBL/GenBank/DDBJ databases">
        <title>Acidobacteriota in marine sediments use diverse sulfur dissimilation pathways.</title>
        <authorList>
            <person name="Wasmund K."/>
        </authorList>
    </citation>
    <scope>NUCLEOTIDE SEQUENCE [LARGE SCALE GENOMIC DNA]</scope>
    <source>
        <strain evidence="2">MAG AM4</strain>
    </source>
</reference>
<dbReference type="PROSITE" id="PS51257">
    <property type="entry name" value="PROKAR_LIPOPROTEIN"/>
    <property type="match status" value="1"/>
</dbReference>
<evidence type="ECO:0000313" key="2">
    <source>
        <dbReference type="EMBL" id="MBD3868012.1"/>
    </source>
</evidence>
<dbReference type="AlphaFoldDB" id="A0A8J6Y0E4"/>
<dbReference type="InterPro" id="IPR011659">
    <property type="entry name" value="WD40"/>
</dbReference>
<name>A0A8J6Y0E4_9BACT</name>
<proteinExistence type="inferred from homology"/>
<accession>A0A8J6Y0E4</accession>
<dbReference type="PANTHER" id="PTHR36842:SF1">
    <property type="entry name" value="PROTEIN TOLB"/>
    <property type="match status" value="1"/>
</dbReference>
<dbReference type="EMBL" id="JACXWD010000020">
    <property type="protein sequence ID" value="MBD3868012.1"/>
    <property type="molecule type" value="Genomic_DNA"/>
</dbReference>
<dbReference type="Gene3D" id="2.120.10.30">
    <property type="entry name" value="TolB, C-terminal domain"/>
    <property type="match status" value="3"/>
</dbReference>
<evidence type="ECO:0000256" key="1">
    <source>
        <dbReference type="ARBA" id="ARBA00009820"/>
    </source>
</evidence>
<dbReference type="InterPro" id="IPR011042">
    <property type="entry name" value="6-blade_b-propeller_TolB-like"/>
</dbReference>
<evidence type="ECO:0000313" key="3">
    <source>
        <dbReference type="Proteomes" id="UP000648239"/>
    </source>
</evidence>
<comment type="caution">
    <text evidence="2">The sequence shown here is derived from an EMBL/GenBank/DDBJ whole genome shotgun (WGS) entry which is preliminary data.</text>
</comment>
<dbReference type="SUPFAM" id="SSF69304">
    <property type="entry name" value="Tricorn protease N-terminal domain"/>
    <property type="match status" value="1"/>
</dbReference>
<dbReference type="PANTHER" id="PTHR36842">
    <property type="entry name" value="PROTEIN TOLB HOMOLOG"/>
    <property type="match status" value="1"/>
</dbReference>
<sequence length="354" mass="39003">MMRLNPRVLPILFLLTALLLITGCGETSETATPALEGENHLKNIRQLTFGGENAEAYWAADGKELIFQAKVEEMECDQIFIMNVEDGSVRPVSSGEGVTTCSYFFPAGDRVLYASTHLESPDCPVPPDQSQGYVWKLYDGFDIFTADPDGGNSIRLTETPGYDAEATISVDGSKIIFTSVRDGDLDLYTMNPDGSDVTRITTELGYDGGAFFNREGTRIVWRASRPKTDEEVADYNNLLARDEIRPMALEVFTADVDGSNVIQVTHEGAASFGPYFLPDGERIIFCSNLADGHGRNFDLFVINSDGTGLEQVTFNETFDGFPMFSPDGRYLVFASNRNNASEGETNIFIAEWVD</sequence>